<dbReference type="SMART" id="SM00382">
    <property type="entry name" value="AAA"/>
    <property type="match status" value="2"/>
</dbReference>
<feature type="signal peptide" evidence="4">
    <location>
        <begin position="1"/>
        <end position="23"/>
    </location>
</feature>
<dbReference type="Gene3D" id="3.40.50.300">
    <property type="entry name" value="P-loop containing nucleotide triphosphate hydrolases"/>
    <property type="match status" value="2"/>
</dbReference>
<dbReference type="PROSITE" id="PS50893">
    <property type="entry name" value="ABC_TRANSPORTER_2"/>
    <property type="match status" value="2"/>
</dbReference>
<keyword evidence="2 6" id="KW-0067">ATP-binding</keyword>
<evidence type="ECO:0000256" key="3">
    <source>
        <dbReference type="SAM" id="MobiDB-lite"/>
    </source>
</evidence>
<dbReference type="Pfam" id="PF00005">
    <property type="entry name" value="ABC_tran"/>
    <property type="match status" value="2"/>
</dbReference>
<feature type="domain" description="ABC transporter" evidence="5">
    <location>
        <begin position="39"/>
        <end position="290"/>
    </location>
</feature>
<evidence type="ECO:0000256" key="2">
    <source>
        <dbReference type="ARBA" id="ARBA00022840"/>
    </source>
</evidence>
<dbReference type="PANTHER" id="PTHR42855">
    <property type="entry name" value="ABC TRANSPORTER ATP-BINDING SUBUNIT"/>
    <property type="match status" value="1"/>
</dbReference>
<dbReference type="InterPro" id="IPR027417">
    <property type="entry name" value="P-loop_NTPase"/>
</dbReference>
<sequence>MGQTTKWWLSWAFFFAAPSFLLPQRPQPRRHLTAQRAVLEIKDVRGTHDELRTLFQIEELKIEKGRKVAVVGANGCGKSTLLSYLSGQATPREGSVRLKPRAHITIVEQNPTFDAKKTVLDTIYEKSNSPVARAAHDFRAACALGGEALSKAMDQMDAMPEAWTWDEQVAEVAEELGLSTLLQRPVGTLSGGEERRVALAAALVDLPQTDARAWLGALDGFGDVPLEVVAGILTLEWRVGAAEAHVFMCLKLQLQRTSRVQSNMPTNHLSAEGCDFLQEKLRAAKDLSLVLVSHDRYFLDRVCDEIFEIDWNGETFLHPGSWASFLERRAQRYETRAGQVQDAKVQLRRAEEWARRGASGRGTKNKAQMMAVDELRNKAKAVVAANDGTPDLQNNLLKGKALSTSSSGLVGRVVLQDIVVEVPNRGRVLNNISVCFEKGEKVGVVGPNGAGKSTLLKTLVGDIEPNSGEVFIGQGVLIGCLSQTPPEWPDPNRRVIEVVSDMATVAMTQADDGVLGRGAESMSLQRRRAAMLKAVNFAESRWSTPVGMLSGGENRRLQLLRVLVERPNVLLLDEPTNDLDAVTVDSLESMLQRYPGTVVLVSHDRSLLDGVCGSFLVMQDDGSQPMLWTGSFHDLLVTQHKKQKASKNPAEEKETKLAADKADEASKNKQRKELVRLEGQITQMDEKLAVIDQQLADQWDA</sequence>
<dbReference type="InterPro" id="IPR051309">
    <property type="entry name" value="ABCF_ATPase"/>
</dbReference>
<dbReference type="Proteomes" id="UP001642464">
    <property type="component" value="Unassembled WGS sequence"/>
</dbReference>
<keyword evidence="7" id="KW-1185">Reference proteome</keyword>
<gene>
    <name evidence="6" type="ORF">SCF082_LOCUS5605</name>
</gene>
<accession>A0ABP0I6X4</accession>
<keyword evidence="4" id="KW-0732">Signal</keyword>
<dbReference type="InterPro" id="IPR003439">
    <property type="entry name" value="ABC_transporter-like_ATP-bd"/>
</dbReference>
<feature type="region of interest" description="Disordered" evidence="3">
    <location>
        <begin position="642"/>
        <end position="671"/>
    </location>
</feature>
<dbReference type="InterPro" id="IPR003593">
    <property type="entry name" value="AAA+_ATPase"/>
</dbReference>
<organism evidence="6 7">
    <name type="scientific">Durusdinium trenchii</name>
    <dbReference type="NCBI Taxonomy" id="1381693"/>
    <lineage>
        <taxon>Eukaryota</taxon>
        <taxon>Sar</taxon>
        <taxon>Alveolata</taxon>
        <taxon>Dinophyceae</taxon>
        <taxon>Suessiales</taxon>
        <taxon>Symbiodiniaceae</taxon>
        <taxon>Durusdinium</taxon>
    </lineage>
</organism>
<evidence type="ECO:0000259" key="5">
    <source>
        <dbReference type="PROSITE" id="PS50893"/>
    </source>
</evidence>
<comment type="caution">
    <text evidence="6">The sequence shown here is derived from an EMBL/GenBank/DDBJ whole genome shotgun (WGS) entry which is preliminary data.</text>
</comment>
<protein>
    <submittedName>
        <fullName evidence="6">Uncharacterized ABC transporter ATP-binding protein YfmR</fullName>
    </submittedName>
</protein>
<keyword evidence="1" id="KW-0547">Nucleotide-binding</keyword>
<reference evidence="6 7" key="1">
    <citation type="submission" date="2024-02" db="EMBL/GenBank/DDBJ databases">
        <authorList>
            <person name="Chen Y."/>
            <person name="Shah S."/>
            <person name="Dougan E. K."/>
            <person name="Thang M."/>
            <person name="Chan C."/>
        </authorList>
    </citation>
    <scope>NUCLEOTIDE SEQUENCE [LARGE SCALE GENOMIC DNA]</scope>
</reference>
<dbReference type="GO" id="GO:0005524">
    <property type="term" value="F:ATP binding"/>
    <property type="evidence" value="ECO:0007669"/>
    <property type="project" value="UniProtKB-KW"/>
</dbReference>
<dbReference type="SUPFAM" id="SSF52540">
    <property type="entry name" value="P-loop containing nucleoside triphosphate hydrolases"/>
    <property type="match status" value="3"/>
</dbReference>
<dbReference type="CDD" id="cd03221">
    <property type="entry name" value="ABCF_EF-3"/>
    <property type="match status" value="1"/>
</dbReference>
<name>A0ABP0I6X4_9DINO</name>
<evidence type="ECO:0000313" key="7">
    <source>
        <dbReference type="Proteomes" id="UP001642464"/>
    </source>
</evidence>
<proteinExistence type="predicted"/>
<evidence type="ECO:0000313" key="6">
    <source>
        <dbReference type="EMBL" id="CAK8998339.1"/>
    </source>
</evidence>
<dbReference type="PANTHER" id="PTHR42855:SF1">
    <property type="entry name" value="ABC TRANSPORTER DOMAIN-CONTAINING PROTEIN"/>
    <property type="match status" value="1"/>
</dbReference>
<feature type="compositionally biased region" description="Basic and acidic residues" evidence="3">
    <location>
        <begin position="649"/>
        <end position="671"/>
    </location>
</feature>
<dbReference type="EMBL" id="CAXAMM010003047">
    <property type="protein sequence ID" value="CAK8998339.1"/>
    <property type="molecule type" value="Genomic_DNA"/>
</dbReference>
<feature type="domain" description="ABC transporter" evidence="5">
    <location>
        <begin position="413"/>
        <end position="645"/>
    </location>
</feature>
<evidence type="ECO:0000256" key="4">
    <source>
        <dbReference type="SAM" id="SignalP"/>
    </source>
</evidence>
<evidence type="ECO:0000256" key="1">
    <source>
        <dbReference type="ARBA" id="ARBA00022741"/>
    </source>
</evidence>
<feature type="chain" id="PRO_5046335642" evidence="4">
    <location>
        <begin position="24"/>
        <end position="701"/>
    </location>
</feature>